<accession>A0A4U3AJC5</accession>
<dbReference type="EMBL" id="SZON01002218">
    <property type="protein sequence ID" value="TKI88297.1"/>
    <property type="molecule type" value="Genomic_DNA"/>
</dbReference>
<reference evidence="1 2" key="1">
    <citation type="journal article" date="2019" name="Environ. Microbiol.">
        <title>An active ?-lactamase is a part of an orchestrated cell wall stress resistance network of Bacillus subtilis and related rhizosphere species.</title>
        <authorList>
            <person name="Bucher T."/>
            <person name="Keren-Paz A."/>
            <person name="Hausser J."/>
            <person name="Olender T."/>
            <person name="Cytryn E."/>
            <person name="Kolodkin-Gal I."/>
        </authorList>
    </citation>
    <scope>NUCLEOTIDE SEQUENCE [LARGE SCALE GENOMIC DNA]</scope>
    <source>
        <strain evidence="1 2">I5</strain>
    </source>
</reference>
<evidence type="ECO:0000313" key="1">
    <source>
        <dbReference type="EMBL" id="TKI88297.1"/>
    </source>
</evidence>
<name>A0A4U3AJC5_9BACI</name>
<evidence type="ECO:0000313" key="2">
    <source>
        <dbReference type="Proteomes" id="UP000305222"/>
    </source>
</evidence>
<gene>
    <name evidence="1" type="ORF">FC699_28260</name>
</gene>
<dbReference type="AlphaFoldDB" id="A0A4U3AJC5"/>
<protein>
    <submittedName>
        <fullName evidence="1">GTPase HflX</fullName>
    </submittedName>
</protein>
<sequence length="88" mass="10286">SAFEQSDLLHIKEAIETKMKEEMNRYQVEIPLSEGKLLTLLKTETLLTKMEFLEDKFVYDCVGYIFAHSSLNVQLKRFLVEEGENKNV</sequence>
<proteinExistence type="predicted"/>
<feature type="non-terminal residue" evidence="1">
    <location>
        <position position="1"/>
    </location>
</feature>
<comment type="caution">
    <text evidence="1">The sequence shown here is derived from an EMBL/GenBank/DDBJ whole genome shotgun (WGS) entry which is preliminary data.</text>
</comment>
<dbReference type="Proteomes" id="UP000305222">
    <property type="component" value="Unassembled WGS sequence"/>
</dbReference>
<organism evidence="1 2">
    <name type="scientific">Bacillus wiedmannii</name>
    <dbReference type="NCBI Taxonomy" id="1890302"/>
    <lineage>
        <taxon>Bacteria</taxon>
        <taxon>Bacillati</taxon>
        <taxon>Bacillota</taxon>
        <taxon>Bacilli</taxon>
        <taxon>Bacillales</taxon>
        <taxon>Bacillaceae</taxon>
        <taxon>Bacillus</taxon>
        <taxon>Bacillus cereus group</taxon>
    </lineage>
</organism>